<dbReference type="GO" id="GO:0005509">
    <property type="term" value="F:calcium ion binding"/>
    <property type="evidence" value="ECO:0007669"/>
    <property type="project" value="InterPro"/>
</dbReference>
<evidence type="ECO:0000259" key="2">
    <source>
        <dbReference type="PROSITE" id="PS50222"/>
    </source>
</evidence>
<dbReference type="GeneID" id="20241041"/>
<keyword evidence="4" id="KW-1185">Reference proteome</keyword>
<organism evidence="3 4">
    <name type="scientific">Lottia gigantea</name>
    <name type="common">Giant owl limpet</name>
    <dbReference type="NCBI Taxonomy" id="225164"/>
    <lineage>
        <taxon>Eukaryota</taxon>
        <taxon>Metazoa</taxon>
        <taxon>Spiralia</taxon>
        <taxon>Lophotrochozoa</taxon>
        <taxon>Mollusca</taxon>
        <taxon>Gastropoda</taxon>
        <taxon>Patellogastropoda</taxon>
        <taxon>Lottioidea</taxon>
        <taxon>Lottiidae</taxon>
        <taxon>Lottia</taxon>
    </lineage>
</organism>
<accession>V3YZX6</accession>
<dbReference type="KEGG" id="lgi:LOTGIDRAFT_169010"/>
<reference evidence="3 4" key="1">
    <citation type="journal article" date="2013" name="Nature">
        <title>Insights into bilaterian evolution from three spiralian genomes.</title>
        <authorList>
            <person name="Simakov O."/>
            <person name="Marletaz F."/>
            <person name="Cho S.J."/>
            <person name="Edsinger-Gonzales E."/>
            <person name="Havlak P."/>
            <person name="Hellsten U."/>
            <person name="Kuo D.H."/>
            <person name="Larsson T."/>
            <person name="Lv J."/>
            <person name="Arendt D."/>
            <person name="Savage R."/>
            <person name="Osoegawa K."/>
            <person name="de Jong P."/>
            <person name="Grimwood J."/>
            <person name="Chapman J.A."/>
            <person name="Shapiro H."/>
            <person name="Aerts A."/>
            <person name="Otillar R.P."/>
            <person name="Terry A.Y."/>
            <person name="Boore J.L."/>
            <person name="Grigoriev I.V."/>
            <person name="Lindberg D.R."/>
            <person name="Seaver E.C."/>
            <person name="Weisblat D.A."/>
            <person name="Putnam N.H."/>
            <person name="Rokhsar D.S."/>
        </authorList>
    </citation>
    <scope>NUCLEOTIDE SEQUENCE [LARGE SCALE GENOMIC DNA]</scope>
</reference>
<dbReference type="Proteomes" id="UP000030746">
    <property type="component" value="Unassembled WGS sequence"/>
</dbReference>
<feature type="domain" description="EF-hand" evidence="2">
    <location>
        <begin position="21"/>
        <end position="56"/>
    </location>
</feature>
<proteinExistence type="predicted"/>
<dbReference type="AlphaFoldDB" id="V3YZX6"/>
<feature type="domain" description="EF-hand" evidence="2">
    <location>
        <begin position="92"/>
        <end position="127"/>
    </location>
</feature>
<dbReference type="PROSITE" id="PS50222">
    <property type="entry name" value="EF_HAND_2"/>
    <property type="match status" value="2"/>
</dbReference>
<dbReference type="Gene3D" id="1.10.238.10">
    <property type="entry name" value="EF-hand"/>
    <property type="match status" value="1"/>
</dbReference>
<protein>
    <recommendedName>
        <fullName evidence="2">EF-hand domain-containing protein</fullName>
    </recommendedName>
</protein>
<dbReference type="CTD" id="20241041"/>
<dbReference type="OrthoDB" id="6160619at2759"/>
<dbReference type="InterPro" id="IPR002048">
    <property type="entry name" value="EF_hand_dom"/>
</dbReference>
<dbReference type="SUPFAM" id="SSF47473">
    <property type="entry name" value="EF-hand"/>
    <property type="match status" value="1"/>
</dbReference>
<sequence>MLRLLVLSVAITVALSESISTVDVKVKTYFSAMDKDGDGQATYEELTNSVLAMDTDKNKKVIYREYAKATNADPILGRLLFNYLDSDADGHLDDDDITVTFHQFDVDHSGGISVYEFVTAFESMVALVSQAIPQVG</sequence>
<gene>
    <name evidence="3" type="ORF">LOTGIDRAFT_169010</name>
</gene>
<dbReference type="InterPro" id="IPR011992">
    <property type="entry name" value="EF-hand-dom_pair"/>
</dbReference>
<feature type="chain" id="PRO_5004715902" description="EF-hand domain-containing protein" evidence="1">
    <location>
        <begin position="17"/>
        <end position="136"/>
    </location>
</feature>
<evidence type="ECO:0000313" key="4">
    <source>
        <dbReference type="Proteomes" id="UP000030746"/>
    </source>
</evidence>
<dbReference type="HOGENOM" id="CLU_1877771_0_0_1"/>
<evidence type="ECO:0000256" key="1">
    <source>
        <dbReference type="SAM" id="SignalP"/>
    </source>
</evidence>
<dbReference type="EMBL" id="KB203598">
    <property type="protein sequence ID" value="ESO83773.1"/>
    <property type="molecule type" value="Genomic_DNA"/>
</dbReference>
<dbReference type="RefSeq" id="XP_009065555.1">
    <property type="nucleotide sequence ID" value="XM_009067307.1"/>
</dbReference>
<keyword evidence="1" id="KW-0732">Signal</keyword>
<feature type="signal peptide" evidence="1">
    <location>
        <begin position="1"/>
        <end position="16"/>
    </location>
</feature>
<name>V3YZX6_LOTGI</name>
<evidence type="ECO:0000313" key="3">
    <source>
        <dbReference type="EMBL" id="ESO83773.1"/>
    </source>
</evidence>
<dbReference type="SMART" id="SM00054">
    <property type="entry name" value="EFh"/>
    <property type="match status" value="2"/>
</dbReference>
<dbReference type="Pfam" id="PF13202">
    <property type="entry name" value="EF-hand_5"/>
    <property type="match status" value="2"/>
</dbReference>
<dbReference type="OMA" id="MMARNEF"/>